<name>A0AAW5L9R9_9PAST</name>
<feature type="transmembrane region" description="Helical" evidence="1">
    <location>
        <begin position="30"/>
        <end position="48"/>
    </location>
</feature>
<comment type="caution">
    <text evidence="2">The sequence shown here is derived from an EMBL/GenBank/DDBJ whole genome shotgun (WGS) entry which is preliminary data.</text>
</comment>
<protein>
    <submittedName>
        <fullName evidence="2">Uncharacterized protein</fullName>
    </submittedName>
</protein>
<keyword evidence="1" id="KW-0812">Transmembrane</keyword>
<evidence type="ECO:0000313" key="3">
    <source>
        <dbReference type="Proteomes" id="UP001206350"/>
    </source>
</evidence>
<reference evidence="2 3" key="1">
    <citation type="journal article" date="2022" name="Microbiol. Spectr.">
        <title>Microbiota of the Pregnant Mouse: Characterization of the Bacterial Communities in the Oral Cavity, Lung, Intestine, and Vagina through Culture and DNA Sequencing.</title>
        <authorList>
            <person name="Greenberg J.M."/>
            <person name="Romero R."/>
            <person name="Winters A.D."/>
            <person name="Galaz J."/>
            <person name="Garcia-Flores V."/>
            <person name="Arenas-Hernandez M."/>
            <person name="Panzer J."/>
            <person name="Shaffer Z."/>
            <person name="Kracht D.J."/>
            <person name="Gomez-Lopez N."/>
            <person name="Theis K.R."/>
        </authorList>
    </citation>
    <scope>NUCLEOTIDE SEQUENCE [LARGE SCALE GENOMIC DNA]</scope>
    <source>
        <strain evidence="2 3">MAC-C1-H1</strain>
    </source>
</reference>
<organism evidence="2 3">
    <name type="scientific">Rodentibacter pneumotropicus</name>
    <dbReference type="NCBI Taxonomy" id="758"/>
    <lineage>
        <taxon>Bacteria</taxon>
        <taxon>Pseudomonadati</taxon>
        <taxon>Pseudomonadota</taxon>
        <taxon>Gammaproteobacteria</taxon>
        <taxon>Pasteurellales</taxon>
        <taxon>Pasteurellaceae</taxon>
        <taxon>Rodentibacter</taxon>
    </lineage>
</organism>
<dbReference type="EMBL" id="JALJCU010000006">
    <property type="protein sequence ID" value="MCQ9120502.1"/>
    <property type="molecule type" value="Genomic_DNA"/>
</dbReference>
<keyword evidence="1" id="KW-1133">Transmembrane helix</keyword>
<accession>A0AAW5L9R9</accession>
<dbReference type="RefSeq" id="WP_077665483.1">
    <property type="nucleotide sequence ID" value="NZ_JALJCU010000006.1"/>
</dbReference>
<feature type="transmembrane region" description="Helical" evidence="1">
    <location>
        <begin position="392"/>
        <end position="412"/>
    </location>
</feature>
<proteinExistence type="predicted"/>
<evidence type="ECO:0000256" key="1">
    <source>
        <dbReference type="SAM" id="Phobius"/>
    </source>
</evidence>
<gene>
    <name evidence="2" type="ORF">MUU45_000210</name>
</gene>
<evidence type="ECO:0000313" key="2">
    <source>
        <dbReference type="EMBL" id="MCQ9120502.1"/>
    </source>
</evidence>
<feature type="transmembrane region" description="Helical" evidence="1">
    <location>
        <begin position="181"/>
        <end position="201"/>
    </location>
</feature>
<sequence>MPEYSKKYIARHIKFISPDVIEVQRPISPMIRFFIFVFYIVFMIIAFIDYQSRSDISNQDIFDAFFYPEKIVNRKYQEYINYVTEDLNGKTYKENKIKLFQPSYKHDISEPLTDKQLEYIYSYRNADLDEYLNKECFILKDYRCAQSVYFKLYDTLEKIKTPEFEEFKKTYPDLIPNLQQWGYTFFLSPLFLLLFLALIPNQRPVRIDKRKKIAYLQSWGRFYIYKIPEVIFKHKKYNYSEAIIAHTLSFNNGIFFSKIIVDTDLGHYLLPMIYNEKPRVILLGLPAEKKESIIVRQIGSAGIREGELMDFIEDFLLSENEDFYSIYSPIKSKNCFYNLLSFTLFPISYNEAKTLERTEKWLNKPSNNEESQNFAKAKAIYHQIEKKVDKALIRKIILVVIMTGIASLIQTLRLRGLL</sequence>
<keyword evidence="1" id="KW-0472">Membrane</keyword>
<keyword evidence="3" id="KW-1185">Reference proteome</keyword>
<dbReference type="AlphaFoldDB" id="A0AAW5L9R9"/>
<dbReference type="Proteomes" id="UP001206350">
    <property type="component" value="Unassembled WGS sequence"/>
</dbReference>